<gene>
    <name evidence="2 3" type="primary">rbfA</name>
    <name evidence="3" type="ORF">FCN74_02180</name>
</gene>
<comment type="subunit">
    <text evidence="2">Monomer. Binds 30S ribosomal subunits, but not 50S ribosomal subunits or 70S ribosomes.</text>
</comment>
<dbReference type="GO" id="GO:0005829">
    <property type="term" value="C:cytosol"/>
    <property type="evidence" value="ECO:0007669"/>
    <property type="project" value="TreeGrafter"/>
</dbReference>
<dbReference type="Gene3D" id="3.30.300.20">
    <property type="match status" value="1"/>
</dbReference>
<dbReference type="Proteomes" id="UP000306552">
    <property type="component" value="Unassembled WGS sequence"/>
</dbReference>
<dbReference type="InterPro" id="IPR015946">
    <property type="entry name" value="KH_dom-like_a/b"/>
</dbReference>
<keyword evidence="2" id="KW-0963">Cytoplasm</keyword>
<comment type="function">
    <text evidence="2">One of several proteins that assist in the late maturation steps of the functional core of the 30S ribosomal subunit. Associates with free 30S ribosomal subunits (but not with 30S subunits that are part of 70S ribosomes or polysomes). Required for efficient processing of 16S rRNA. May interact with the 5'-terminal helix region of 16S rRNA.</text>
</comment>
<organism evidence="3 4">
    <name type="scientific">Mesohalobacter halotolerans</name>
    <dbReference type="NCBI Taxonomy" id="1883405"/>
    <lineage>
        <taxon>Bacteria</taxon>
        <taxon>Pseudomonadati</taxon>
        <taxon>Bacteroidota</taxon>
        <taxon>Flavobacteriia</taxon>
        <taxon>Flavobacteriales</taxon>
        <taxon>Flavobacteriaceae</taxon>
        <taxon>Mesohalobacter</taxon>
    </lineage>
</organism>
<comment type="subcellular location">
    <subcellularLocation>
        <location evidence="2">Cytoplasm</location>
    </subcellularLocation>
</comment>
<protein>
    <recommendedName>
        <fullName evidence="2">Ribosome-binding factor A</fullName>
    </recommendedName>
</protein>
<name>A0A4U5TSH4_9FLAO</name>
<dbReference type="SUPFAM" id="SSF89919">
    <property type="entry name" value="Ribosome-binding factor A, RbfA"/>
    <property type="match status" value="1"/>
</dbReference>
<evidence type="ECO:0000313" key="3">
    <source>
        <dbReference type="EMBL" id="TKS57249.1"/>
    </source>
</evidence>
<dbReference type="PANTHER" id="PTHR33515">
    <property type="entry name" value="RIBOSOME-BINDING FACTOR A, CHLOROPLASTIC-RELATED"/>
    <property type="match status" value="1"/>
</dbReference>
<dbReference type="InterPro" id="IPR023799">
    <property type="entry name" value="RbfA_dom_sf"/>
</dbReference>
<reference evidence="3 4" key="1">
    <citation type="submission" date="2019-04" db="EMBL/GenBank/DDBJ databases">
        <title>Psychroflexus halotolerans sp. nov., isolated from a marine solar saltern.</title>
        <authorList>
            <person name="Feng X."/>
        </authorList>
    </citation>
    <scope>NUCLEOTIDE SEQUENCE [LARGE SCALE GENOMIC DNA]</scope>
    <source>
        <strain evidence="3 4">WDS2C27</strain>
    </source>
</reference>
<proteinExistence type="inferred from homology"/>
<dbReference type="GO" id="GO:0030490">
    <property type="term" value="P:maturation of SSU-rRNA"/>
    <property type="evidence" value="ECO:0007669"/>
    <property type="project" value="UniProtKB-UniRule"/>
</dbReference>
<dbReference type="EMBL" id="SWMU01000001">
    <property type="protein sequence ID" value="TKS57249.1"/>
    <property type="molecule type" value="Genomic_DNA"/>
</dbReference>
<dbReference type="OrthoDB" id="9811910at2"/>
<keyword evidence="4" id="KW-1185">Reference proteome</keyword>
<dbReference type="HAMAP" id="MF_00003">
    <property type="entry name" value="RbfA"/>
    <property type="match status" value="1"/>
</dbReference>
<comment type="similarity">
    <text evidence="2">Belongs to the RbfA family.</text>
</comment>
<comment type="caution">
    <text evidence="3">The sequence shown here is derived from an EMBL/GenBank/DDBJ whole genome shotgun (WGS) entry which is preliminary data.</text>
</comment>
<dbReference type="InterPro" id="IPR000238">
    <property type="entry name" value="RbfA"/>
</dbReference>
<dbReference type="PANTHER" id="PTHR33515:SF1">
    <property type="entry name" value="RIBOSOME-BINDING FACTOR A, CHLOROPLASTIC-RELATED"/>
    <property type="match status" value="1"/>
</dbReference>
<evidence type="ECO:0000256" key="2">
    <source>
        <dbReference type="HAMAP-Rule" id="MF_00003"/>
    </source>
</evidence>
<sequence>MESQRQQKISQIIQKDLAEIIQESLRKTGQKNLIISVTKVKVTPDMLEARAYLSVFPEDKTPIIMKEIKGLSNVIKHQLALRTKNQLRRVPEIRFFHDDTAAYVSEVEDAFKGKDNPIKNPDLLNKRKKS</sequence>
<accession>A0A4U5TSH4</accession>
<dbReference type="GO" id="GO:0043024">
    <property type="term" value="F:ribosomal small subunit binding"/>
    <property type="evidence" value="ECO:0007669"/>
    <property type="project" value="TreeGrafter"/>
</dbReference>
<dbReference type="AlphaFoldDB" id="A0A4U5TSH4"/>
<dbReference type="NCBIfam" id="TIGR00082">
    <property type="entry name" value="rbfA"/>
    <property type="match status" value="1"/>
</dbReference>
<evidence type="ECO:0000256" key="1">
    <source>
        <dbReference type="ARBA" id="ARBA00022517"/>
    </source>
</evidence>
<evidence type="ECO:0000313" key="4">
    <source>
        <dbReference type="Proteomes" id="UP000306552"/>
    </source>
</evidence>
<dbReference type="Pfam" id="PF02033">
    <property type="entry name" value="RBFA"/>
    <property type="match status" value="1"/>
</dbReference>
<keyword evidence="1 2" id="KW-0690">Ribosome biogenesis</keyword>
<dbReference type="RefSeq" id="WP_138930952.1">
    <property type="nucleotide sequence ID" value="NZ_SWMU01000001.1"/>
</dbReference>